<protein>
    <submittedName>
        <fullName evidence="1">Uncharacterized protein</fullName>
    </submittedName>
</protein>
<sequence>MAANISFQTTFTVKANHPPQLLPAVEKFAIRGLYETY</sequence>
<dbReference type="EMBL" id="JUFZ01000120">
    <property type="protein sequence ID" value="KIC06075.1"/>
    <property type="molecule type" value="Genomic_DNA"/>
</dbReference>
<evidence type="ECO:0000313" key="1">
    <source>
        <dbReference type="EMBL" id="KIC06075.1"/>
    </source>
</evidence>
<name>A0A0C1GHF9_9NEIS</name>
<comment type="caution">
    <text evidence="1">The sequence shown here is derived from an EMBL/GenBank/DDBJ whole genome shotgun (WGS) entry which is preliminary data.</text>
</comment>
<gene>
    <name evidence="1" type="ORF">MCC93_24810</name>
</gene>
<proteinExistence type="predicted"/>
<dbReference type="AlphaFoldDB" id="A0A0C1GHF9"/>
<reference evidence="1 2" key="1">
    <citation type="submission" date="2014-12" db="EMBL/GenBank/DDBJ databases">
        <title>Genome sequence of Morococcus cerebrosus.</title>
        <authorList>
            <person name="Shin S.-K."/>
            <person name="Yi H."/>
        </authorList>
    </citation>
    <scope>NUCLEOTIDE SEQUENCE [LARGE SCALE GENOMIC DNA]</scope>
    <source>
        <strain evidence="1 2">CIP 81.93</strain>
    </source>
</reference>
<dbReference type="Proteomes" id="UP000031390">
    <property type="component" value="Unassembled WGS sequence"/>
</dbReference>
<evidence type="ECO:0000313" key="2">
    <source>
        <dbReference type="Proteomes" id="UP000031390"/>
    </source>
</evidence>
<accession>A0A0C1GHF9</accession>
<organism evidence="1 2">
    <name type="scientific">Morococcus cerebrosus</name>
    <dbReference type="NCBI Taxonomy" id="1056807"/>
    <lineage>
        <taxon>Bacteria</taxon>
        <taxon>Pseudomonadati</taxon>
        <taxon>Pseudomonadota</taxon>
        <taxon>Betaproteobacteria</taxon>
        <taxon>Neisseriales</taxon>
        <taxon>Neisseriaceae</taxon>
        <taxon>Morococcus</taxon>
    </lineage>
</organism>